<keyword evidence="2" id="KW-1185">Reference proteome</keyword>
<protein>
    <submittedName>
        <fullName evidence="1">Uncharacterized protein</fullName>
    </submittedName>
</protein>
<dbReference type="AlphaFoldDB" id="A0A2T0VTL5"/>
<accession>A0A2T0VTL5</accession>
<dbReference type="Proteomes" id="UP000238007">
    <property type="component" value="Unassembled WGS sequence"/>
</dbReference>
<organism evidence="1 2">
    <name type="scientific">Yoonia maritima</name>
    <dbReference type="NCBI Taxonomy" id="1435347"/>
    <lineage>
        <taxon>Bacteria</taxon>
        <taxon>Pseudomonadati</taxon>
        <taxon>Pseudomonadota</taxon>
        <taxon>Alphaproteobacteria</taxon>
        <taxon>Rhodobacterales</taxon>
        <taxon>Paracoccaceae</taxon>
        <taxon>Yoonia</taxon>
    </lineage>
</organism>
<sequence length="89" mass="10020">MTRTLIRDDLQDIDTFFSEFSSEASTDDLSTDASIELLINQLEASFDTAEALSSTQPEEPEDLRVQVQDLARRLESIATELAQINQQLQ</sequence>
<evidence type="ECO:0000313" key="2">
    <source>
        <dbReference type="Proteomes" id="UP000238007"/>
    </source>
</evidence>
<gene>
    <name evidence="1" type="ORF">CLV80_11713</name>
</gene>
<proteinExistence type="predicted"/>
<name>A0A2T0VTL5_9RHOB</name>
<dbReference type="RefSeq" id="WP_106359225.1">
    <property type="nucleotide sequence ID" value="NZ_PVTP01000017.1"/>
</dbReference>
<comment type="caution">
    <text evidence="1">The sequence shown here is derived from an EMBL/GenBank/DDBJ whole genome shotgun (WGS) entry which is preliminary data.</text>
</comment>
<evidence type="ECO:0000313" key="1">
    <source>
        <dbReference type="EMBL" id="PRY74495.1"/>
    </source>
</evidence>
<reference evidence="1 2" key="1">
    <citation type="submission" date="2018-03" db="EMBL/GenBank/DDBJ databases">
        <title>Genomic Encyclopedia of Archaeal and Bacterial Type Strains, Phase II (KMG-II): from individual species to whole genera.</title>
        <authorList>
            <person name="Goeker M."/>
        </authorList>
    </citation>
    <scope>NUCLEOTIDE SEQUENCE [LARGE SCALE GENOMIC DNA]</scope>
    <source>
        <strain evidence="1 2">DSM 101533</strain>
    </source>
</reference>
<dbReference type="EMBL" id="PVTP01000017">
    <property type="protein sequence ID" value="PRY74495.1"/>
    <property type="molecule type" value="Genomic_DNA"/>
</dbReference>
<dbReference type="OrthoDB" id="7870065at2"/>